<dbReference type="KEGG" id="taqu:KDW03_03450"/>
<keyword evidence="3 12" id="KW-0808">Transferase</keyword>
<feature type="binding site" evidence="12">
    <location>
        <position position="82"/>
    </location>
    <ligand>
        <name>ATP</name>
        <dbReference type="ChEBI" id="CHEBI:30616"/>
    </ligand>
</feature>
<reference evidence="14" key="2">
    <citation type="submission" date="2022-06" db="EMBL/GenBank/DDBJ databases">
        <title>Thermospira aquatica gen. nov., sp. nov.</title>
        <authorList>
            <person name="Ben Ali Gam Z."/>
            <person name="Labat M."/>
        </authorList>
    </citation>
    <scope>NUCLEOTIDE SEQUENCE</scope>
    <source>
        <strain evidence="14">F1F22</strain>
    </source>
</reference>
<keyword evidence="6 12" id="KW-0418">Kinase</keyword>
<accession>A0AAX3BGC4</accession>
<protein>
    <recommendedName>
        <fullName evidence="12">ATP-dependent 6-phosphofructokinase</fullName>
        <shortName evidence="12">ATP-PFK</shortName>
        <shortName evidence="12">Phosphofructokinase</shortName>
        <ecNumber evidence="12">2.7.1.11</ecNumber>
    </recommendedName>
    <alternativeName>
        <fullName evidence="12">Phosphohexokinase</fullName>
    </alternativeName>
</protein>
<dbReference type="EC" id="2.7.1.11" evidence="12"/>
<dbReference type="NCBIfam" id="NF005301">
    <property type="entry name" value="PRK06830.1"/>
    <property type="match status" value="1"/>
</dbReference>
<evidence type="ECO:0000256" key="8">
    <source>
        <dbReference type="ARBA" id="ARBA00022842"/>
    </source>
</evidence>
<comment type="catalytic activity">
    <reaction evidence="10 12">
        <text>beta-D-fructose 6-phosphate + ATP = beta-D-fructose 1,6-bisphosphate + ADP + H(+)</text>
        <dbReference type="Rhea" id="RHEA:16109"/>
        <dbReference type="ChEBI" id="CHEBI:15378"/>
        <dbReference type="ChEBI" id="CHEBI:30616"/>
        <dbReference type="ChEBI" id="CHEBI:32966"/>
        <dbReference type="ChEBI" id="CHEBI:57634"/>
        <dbReference type="ChEBI" id="CHEBI:456216"/>
        <dbReference type="EC" id="2.7.1.11"/>
    </reaction>
</comment>
<evidence type="ECO:0000256" key="6">
    <source>
        <dbReference type="ARBA" id="ARBA00022777"/>
    </source>
</evidence>
<comment type="function">
    <text evidence="2">Catalyzes the phosphorylation of D-fructose 6-phosphate, the first committing step of glycolysis. Uses inorganic phosphate (PPi) as phosphoryl donor instead of ATP like common ATP-dependent phosphofructokinases (ATP-PFKs), which renders the reaction reversible, and can thus function both in glycolysis and gluconeogenesis. Consistently, PPi-PFK can replace the enzymes of both the forward (ATP-PFK) and reverse (fructose-bisphosphatase (FBPase)) reactions.</text>
</comment>
<keyword evidence="15" id="KW-1185">Reference proteome</keyword>
<dbReference type="AlphaFoldDB" id="A0AAX3BGC4"/>
<keyword evidence="7 12" id="KW-0067">ATP-binding</keyword>
<dbReference type="Gene3D" id="3.40.50.460">
    <property type="entry name" value="Phosphofructokinase domain"/>
    <property type="match status" value="1"/>
</dbReference>
<feature type="binding site" evidence="12">
    <location>
        <position position="303"/>
    </location>
    <ligand>
        <name>substrate</name>
    </ligand>
</feature>
<dbReference type="InterPro" id="IPR035966">
    <property type="entry name" value="PKF_sf"/>
</dbReference>
<dbReference type="Pfam" id="PF00365">
    <property type="entry name" value="PFK"/>
    <property type="match status" value="1"/>
</dbReference>
<dbReference type="InterPro" id="IPR050929">
    <property type="entry name" value="PFKA"/>
</dbReference>
<feature type="binding site" evidence="12">
    <location>
        <begin position="173"/>
        <end position="176"/>
    </location>
    <ligand>
        <name>ATP</name>
        <dbReference type="ChEBI" id="CHEBI:30616"/>
    </ligand>
</feature>
<dbReference type="Proteomes" id="UP001056539">
    <property type="component" value="Chromosome"/>
</dbReference>
<dbReference type="FunFam" id="3.40.50.450:FF:000002">
    <property type="entry name" value="ATP-dependent 6-phosphofructokinase"/>
    <property type="match status" value="1"/>
</dbReference>
<reference evidence="14" key="1">
    <citation type="submission" date="2021-04" db="EMBL/GenBank/DDBJ databases">
        <authorList>
            <person name="Postec A."/>
        </authorList>
    </citation>
    <scope>NUCLEOTIDE SEQUENCE</scope>
    <source>
        <strain evidence="14">F1F22</strain>
    </source>
</reference>
<evidence type="ECO:0000313" key="14">
    <source>
        <dbReference type="EMBL" id="URA11359.1"/>
    </source>
</evidence>
<keyword evidence="12" id="KW-0963">Cytoplasm</keyword>
<dbReference type="SUPFAM" id="SSF53784">
    <property type="entry name" value="Phosphofructokinase"/>
    <property type="match status" value="1"/>
</dbReference>
<feature type="active site" description="Proton acceptor" evidence="12">
    <location>
        <position position="204"/>
    </location>
</feature>
<dbReference type="InterPro" id="IPR012004">
    <property type="entry name" value="PyroP-dep_PFK_TP0108"/>
</dbReference>
<evidence type="ECO:0000256" key="4">
    <source>
        <dbReference type="ARBA" id="ARBA00022723"/>
    </source>
</evidence>
<evidence type="ECO:0000313" key="15">
    <source>
        <dbReference type="Proteomes" id="UP001056539"/>
    </source>
</evidence>
<evidence type="ECO:0000256" key="1">
    <source>
        <dbReference type="ARBA" id="ARBA00001946"/>
    </source>
</evidence>
<evidence type="ECO:0000256" key="7">
    <source>
        <dbReference type="ARBA" id="ARBA00022840"/>
    </source>
</evidence>
<dbReference type="GO" id="GO:0005737">
    <property type="term" value="C:cytoplasm"/>
    <property type="evidence" value="ECO:0007669"/>
    <property type="project" value="UniProtKB-SubCell"/>
</dbReference>
<comment type="pathway">
    <text evidence="12">Carbohydrate degradation; glycolysis; D-glyceraldehyde 3-phosphate and glycerone phosphate from D-glucose: step 3/4.</text>
</comment>
<comment type="subunit">
    <text evidence="12">Homodimer.</text>
</comment>
<dbReference type="InterPro" id="IPR000023">
    <property type="entry name" value="Phosphofructokinase_dom"/>
</dbReference>
<evidence type="ECO:0000259" key="13">
    <source>
        <dbReference type="Pfam" id="PF00365"/>
    </source>
</evidence>
<feature type="binding site" evidence="12">
    <location>
        <begin position="148"/>
        <end position="149"/>
    </location>
    <ligand>
        <name>ATP</name>
        <dbReference type="ChEBI" id="CHEBI:30616"/>
    </ligand>
</feature>
<feature type="binding site" evidence="12">
    <location>
        <begin position="356"/>
        <end position="359"/>
    </location>
    <ligand>
        <name>substrate</name>
    </ligand>
</feature>
<proteinExistence type="inferred from homology"/>
<dbReference type="EMBL" id="CP073355">
    <property type="protein sequence ID" value="URA11359.1"/>
    <property type="molecule type" value="Genomic_DNA"/>
</dbReference>
<dbReference type="GO" id="GO:0003872">
    <property type="term" value="F:6-phosphofructokinase activity"/>
    <property type="evidence" value="ECO:0007669"/>
    <property type="project" value="UniProtKB-UniRule"/>
</dbReference>
<dbReference type="PIRSF" id="PIRSF000534">
    <property type="entry name" value="PPi_PFK_TP0108"/>
    <property type="match status" value="1"/>
</dbReference>
<feature type="domain" description="Phosphofructokinase" evidence="13">
    <location>
        <begin position="76"/>
        <end position="381"/>
    </location>
</feature>
<evidence type="ECO:0000256" key="11">
    <source>
        <dbReference type="ARBA" id="ARBA00048072"/>
    </source>
</evidence>
<evidence type="ECO:0000256" key="3">
    <source>
        <dbReference type="ARBA" id="ARBA00022679"/>
    </source>
</evidence>
<comment type="subcellular location">
    <subcellularLocation>
        <location evidence="12">Cytoplasm</location>
    </subcellularLocation>
</comment>
<evidence type="ECO:0000256" key="10">
    <source>
        <dbReference type="ARBA" id="ARBA00048070"/>
    </source>
</evidence>
<dbReference type="InterPro" id="IPR022953">
    <property type="entry name" value="ATP_PFK"/>
</dbReference>
<keyword evidence="8 12" id="KW-0460">Magnesium</keyword>
<dbReference type="GO" id="GO:0006002">
    <property type="term" value="P:fructose 6-phosphate metabolic process"/>
    <property type="evidence" value="ECO:0007669"/>
    <property type="project" value="InterPro"/>
</dbReference>
<dbReference type="GO" id="GO:0005524">
    <property type="term" value="F:ATP binding"/>
    <property type="evidence" value="ECO:0007669"/>
    <property type="project" value="UniProtKB-KW"/>
</dbReference>
<keyword evidence="5 12" id="KW-0547">Nucleotide-binding</keyword>
<feature type="site" description="Important for substrate specificity; cannot use PPi as phosphoryl donor" evidence="12">
    <location>
        <position position="175"/>
    </location>
</feature>
<feature type="binding site" evidence="12">
    <location>
        <begin position="202"/>
        <end position="204"/>
    </location>
    <ligand>
        <name>substrate</name>
    </ligand>
</feature>
<dbReference type="GO" id="GO:0047334">
    <property type="term" value="F:diphosphate-fructose-6-phosphate 1-phosphotransferase activity"/>
    <property type="evidence" value="ECO:0007669"/>
    <property type="project" value="UniProtKB-EC"/>
</dbReference>
<gene>
    <name evidence="12" type="primary">pfkA</name>
    <name evidence="14" type="ORF">KDW03_03450</name>
</gene>
<comment type="catalytic activity">
    <reaction evidence="11">
        <text>beta-D-fructose 6-phosphate + diphosphate = beta-D-fructose 1,6-bisphosphate + phosphate + H(+)</text>
        <dbReference type="Rhea" id="RHEA:13613"/>
        <dbReference type="ChEBI" id="CHEBI:15378"/>
        <dbReference type="ChEBI" id="CHEBI:32966"/>
        <dbReference type="ChEBI" id="CHEBI:33019"/>
        <dbReference type="ChEBI" id="CHEBI:43474"/>
        <dbReference type="ChEBI" id="CHEBI:57634"/>
        <dbReference type="EC" id="2.7.1.90"/>
    </reaction>
</comment>
<evidence type="ECO:0000256" key="5">
    <source>
        <dbReference type="ARBA" id="ARBA00022741"/>
    </source>
</evidence>
<comment type="cofactor">
    <cofactor evidence="1 12">
        <name>Mg(2+)</name>
        <dbReference type="ChEBI" id="CHEBI:18420"/>
    </cofactor>
</comment>
<sequence length="436" mass="48379">MEEDLTIERLGTCHYTSPFENMIQETGFIPDDERVVAITDKGLIEKFIQHDIPIPSFEKAGPRRKVFFEPGETVSGIVTCGGICPGLNSVIRSIVMMNYYRYNNKRIYGFRYGYAGLVKENGYDVQLLTPEIVETIHTDGGTILGTSRGNQDPVKMVDRLQELNIDILYTIGGDGTLRGAQQIAEEIARRGLKIAIVGIPKTIDNDISYIDRSFGFETAFSEACDAIYAAHTEAKAHDNGIGIVKVMGRDSGFIAAHATIATNEPNFCLIPEVDFDLDGSNGFLSHLTRRLLKRKHAVIVVAEGAGQKFFTNDKEEYDASGNKKLKDIGLYLKQKISEHLTKHHISHSIKYIDPSYTIRSRPPTPNDSIFCSQLAQAAVHAGMSGRTNVLVGYYQGNFTYIPIDIATRRRKKIDTNSSLWTSVLETTGQPVAMVNS</sequence>
<dbReference type="HAMAP" id="MF_01981">
    <property type="entry name" value="Phosphofructokinase_II_X"/>
    <property type="match status" value="1"/>
</dbReference>
<comment type="function">
    <text evidence="12">Catalyzes the phosphorylation of D-fructose 6-phosphate to fructose 1,6-bisphosphate by ATP, the first committing step of glycolysis.</text>
</comment>
<feature type="binding site" evidence="12">
    <location>
        <position position="174"/>
    </location>
    <ligand>
        <name>Mg(2+)</name>
        <dbReference type="ChEBI" id="CHEBI:18420"/>
        <note>catalytic</note>
    </ligand>
</feature>
<name>A0AAX3BGC4_9SPIR</name>
<feature type="binding site" evidence="12">
    <location>
        <begin position="247"/>
        <end position="249"/>
    </location>
    <ligand>
        <name>substrate</name>
    </ligand>
</feature>
<evidence type="ECO:0000256" key="12">
    <source>
        <dbReference type="HAMAP-Rule" id="MF_01981"/>
    </source>
</evidence>
<comment type="similarity">
    <text evidence="12">Belongs to the phosphofructokinase type A (PFKA) family. PPi-dependent PFK group II subfamily. Atypical ATP-dependent clade 'X' sub-subfamily.</text>
</comment>
<organism evidence="14 15">
    <name type="scientific">Thermospira aquatica</name>
    <dbReference type="NCBI Taxonomy" id="2828656"/>
    <lineage>
        <taxon>Bacteria</taxon>
        <taxon>Pseudomonadati</taxon>
        <taxon>Spirochaetota</taxon>
        <taxon>Spirochaetia</taxon>
        <taxon>Brevinematales</taxon>
        <taxon>Thermospiraceae</taxon>
        <taxon>Thermospira</taxon>
    </lineage>
</organism>
<dbReference type="Gene3D" id="3.40.50.450">
    <property type="match status" value="1"/>
</dbReference>
<dbReference type="PRINTS" id="PR00476">
    <property type="entry name" value="PHFRCTKINASE"/>
</dbReference>
<dbReference type="GO" id="GO:0046872">
    <property type="term" value="F:metal ion binding"/>
    <property type="evidence" value="ECO:0007669"/>
    <property type="project" value="UniProtKB-KW"/>
</dbReference>
<dbReference type="PANTHER" id="PTHR45770">
    <property type="entry name" value="ATP-DEPENDENT 6-PHOSPHOFRUCTOKINASE 1"/>
    <property type="match status" value="1"/>
</dbReference>
<evidence type="ECO:0000256" key="2">
    <source>
        <dbReference type="ARBA" id="ARBA00003138"/>
    </source>
</evidence>
<keyword evidence="4 12" id="KW-0479">Metal-binding</keyword>
<evidence type="ECO:0000256" key="9">
    <source>
        <dbReference type="ARBA" id="ARBA00023152"/>
    </source>
</evidence>
<keyword evidence="9 12" id="KW-0324">Glycolysis</keyword>